<dbReference type="Proteomes" id="UP000321234">
    <property type="component" value="Unassembled WGS sequence"/>
</dbReference>
<organism evidence="2 3">
    <name type="scientific">Quadrisphaera setariae</name>
    <dbReference type="NCBI Taxonomy" id="2593304"/>
    <lineage>
        <taxon>Bacteria</taxon>
        <taxon>Bacillati</taxon>
        <taxon>Actinomycetota</taxon>
        <taxon>Actinomycetes</taxon>
        <taxon>Kineosporiales</taxon>
        <taxon>Kineosporiaceae</taxon>
        <taxon>Quadrisphaera</taxon>
    </lineage>
</organism>
<keyword evidence="3" id="KW-1185">Reference proteome</keyword>
<sequence length="324" mass="33669">MPPRSRVPAALEQLGGIASWTRLTGETSHSAVVRAVTSGAVVRVLPGVLALPDRADSPGGRSLAALVFAGAPAALSHTTALDLHGLPVPAEVLRAAVHVSVPHHRRRTVPTGSSWRVELHRCRSDAARVLRGGLEVVTAARAVVDSWPLLSGSDQRAPALVGVRRRLVTPTGLDDALSARRQAGGVSELRRLVAAIRAGCRSELELWGYERVFTGPAFAGLHRQVEVRVDGRTSVLDCYDEAAALALELDGRAGVPRLPAGPGARRRARRPPGEGRHPDGEVLAPATHAGTGGVPPRGAGRRGAASLAARASGAAGRGRGAGRR</sequence>
<feature type="compositionally biased region" description="Basic and acidic residues" evidence="1">
    <location>
        <begin position="271"/>
        <end position="280"/>
    </location>
</feature>
<accession>A0A5C8ZEK3</accession>
<dbReference type="RefSeq" id="WP_147927352.1">
    <property type="nucleotide sequence ID" value="NZ_VKAC01000009.1"/>
</dbReference>
<feature type="compositionally biased region" description="Gly residues" evidence="1">
    <location>
        <begin position="315"/>
        <end position="324"/>
    </location>
</feature>
<evidence type="ECO:0000313" key="3">
    <source>
        <dbReference type="Proteomes" id="UP000321234"/>
    </source>
</evidence>
<dbReference type="EMBL" id="VKAC01000009">
    <property type="protein sequence ID" value="TXR55346.1"/>
    <property type="molecule type" value="Genomic_DNA"/>
</dbReference>
<protein>
    <recommendedName>
        <fullName evidence="4">Transcriptional regulator, AbiEi antitoxin, Type IV TA system</fullName>
    </recommendedName>
</protein>
<evidence type="ECO:0000256" key="1">
    <source>
        <dbReference type="SAM" id="MobiDB-lite"/>
    </source>
</evidence>
<dbReference type="AlphaFoldDB" id="A0A5C8ZEK3"/>
<proteinExistence type="predicted"/>
<evidence type="ECO:0000313" key="2">
    <source>
        <dbReference type="EMBL" id="TXR55346.1"/>
    </source>
</evidence>
<name>A0A5C8ZEK3_9ACTN</name>
<feature type="compositionally biased region" description="Low complexity" evidence="1">
    <location>
        <begin position="302"/>
        <end position="314"/>
    </location>
</feature>
<dbReference type="OrthoDB" id="5243722at2"/>
<gene>
    <name evidence="2" type="ORF">FMM08_15920</name>
</gene>
<comment type="caution">
    <text evidence="2">The sequence shown here is derived from an EMBL/GenBank/DDBJ whole genome shotgun (WGS) entry which is preliminary data.</text>
</comment>
<reference evidence="2 3" key="1">
    <citation type="submission" date="2019-07" db="EMBL/GenBank/DDBJ databases">
        <title>Quadrisphaera sp. strain DD2A genome sequencing and assembly.</title>
        <authorList>
            <person name="Kim I."/>
        </authorList>
    </citation>
    <scope>NUCLEOTIDE SEQUENCE [LARGE SCALE GENOMIC DNA]</scope>
    <source>
        <strain evidence="2 3">DD2A</strain>
    </source>
</reference>
<feature type="region of interest" description="Disordered" evidence="1">
    <location>
        <begin position="255"/>
        <end position="324"/>
    </location>
</feature>
<evidence type="ECO:0008006" key="4">
    <source>
        <dbReference type="Google" id="ProtNLM"/>
    </source>
</evidence>